<comment type="subunit">
    <text evidence="13">Homodimer.</text>
</comment>
<evidence type="ECO:0000256" key="12">
    <source>
        <dbReference type="ARBA" id="ARBA00055042"/>
    </source>
</evidence>
<dbReference type="GO" id="GO:0004592">
    <property type="term" value="F:pantoate-beta-alanine ligase activity"/>
    <property type="evidence" value="ECO:0007669"/>
    <property type="project" value="UniProtKB-UniRule"/>
</dbReference>
<dbReference type="Pfam" id="PF02569">
    <property type="entry name" value="Pantoate_ligase"/>
    <property type="match status" value="1"/>
</dbReference>
<sequence length="282" mass="32381">MRIATRVDEMKSIAEEYRKNGKRISFVPTMGYLHEGHLSLVDIARKDGDICVVSIFVNPIQFGPGEDYERYPRDVERDERLLEQRGCDVLFYPSASEMYPEDFLTRVRVEKLSSILCGKSRPGHFEGVTTVVLKLFNIVKPHVAVFGEKDYQQLVIIKRMVRDLNLDVEIVAGEIIREKDGLAMSSRNVYLDPVERKQATCLFRSMLLAQDMVKAGIRDTKTIVEAVGGFIKKFDRARIDYVKIVHPDTLEELEEIHDRARILLAVYFGKARLIDNMEIDVP</sequence>
<gene>
    <name evidence="13" type="primary">panC</name>
    <name evidence="14" type="ORF">ENF18_06365</name>
</gene>
<comment type="pathway">
    <text evidence="2 13">Cofactor biosynthesis; (R)-pantothenate biosynthesis; (R)-pantothenate from (R)-pantoate and beta-alanine: step 1/1.</text>
</comment>
<evidence type="ECO:0000256" key="1">
    <source>
        <dbReference type="ARBA" id="ARBA00004496"/>
    </source>
</evidence>
<accession>A0A7C0VE07</accession>
<dbReference type="CDD" id="cd00560">
    <property type="entry name" value="PanC"/>
    <property type="match status" value="1"/>
</dbReference>
<keyword evidence="7 13" id="KW-0436">Ligase</keyword>
<evidence type="ECO:0000256" key="11">
    <source>
        <dbReference type="ARBA" id="ARBA00048258"/>
    </source>
</evidence>
<evidence type="ECO:0000256" key="7">
    <source>
        <dbReference type="ARBA" id="ARBA00022598"/>
    </source>
</evidence>
<evidence type="ECO:0000256" key="4">
    <source>
        <dbReference type="ARBA" id="ARBA00012219"/>
    </source>
</evidence>
<dbReference type="PANTHER" id="PTHR21299:SF1">
    <property type="entry name" value="PANTOATE--BETA-ALANINE LIGASE"/>
    <property type="match status" value="1"/>
</dbReference>
<comment type="subcellular location">
    <subcellularLocation>
        <location evidence="1 13">Cytoplasm</location>
    </subcellularLocation>
</comment>
<dbReference type="NCBIfam" id="TIGR00018">
    <property type="entry name" value="panC"/>
    <property type="match status" value="1"/>
</dbReference>
<dbReference type="FunFam" id="3.40.50.620:FF:000114">
    <property type="entry name" value="Pantothenate synthetase"/>
    <property type="match status" value="1"/>
</dbReference>
<dbReference type="Gene3D" id="3.40.50.620">
    <property type="entry name" value="HUPs"/>
    <property type="match status" value="1"/>
</dbReference>
<dbReference type="GO" id="GO:0005524">
    <property type="term" value="F:ATP binding"/>
    <property type="evidence" value="ECO:0007669"/>
    <property type="project" value="UniProtKB-KW"/>
</dbReference>
<comment type="function">
    <text evidence="12 13">Catalyzes the condensation of pantoate with beta-alanine in an ATP-dependent reaction via a pantoyl-adenylate intermediate.</text>
</comment>
<protein>
    <recommendedName>
        <fullName evidence="5 13">Pantothenate synthetase</fullName>
        <shortName evidence="13">PS</shortName>
        <ecNumber evidence="4 13">6.3.2.1</ecNumber>
    </recommendedName>
    <alternativeName>
        <fullName evidence="13">Pantoate--beta-alanine ligase</fullName>
    </alternativeName>
    <alternativeName>
        <fullName evidence="13">Pantoate-activating enzyme</fullName>
    </alternativeName>
</protein>
<dbReference type="UniPathway" id="UPA00028">
    <property type="reaction ID" value="UER00005"/>
</dbReference>
<dbReference type="Proteomes" id="UP000885847">
    <property type="component" value="Unassembled WGS sequence"/>
</dbReference>
<dbReference type="EMBL" id="DQWE01000300">
    <property type="protein sequence ID" value="HDI83398.1"/>
    <property type="molecule type" value="Genomic_DNA"/>
</dbReference>
<keyword evidence="6 13" id="KW-0963">Cytoplasm</keyword>
<evidence type="ECO:0000256" key="9">
    <source>
        <dbReference type="ARBA" id="ARBA00022741"/>
    </source>
</evidence>
<keyword evidence="9 13" id="KW-0547">Nucleotide-binding</keyword>
<feature type="active site" description="Proton donor" evidence="13">
    <location>
        <position position="37"/>
    </location>
</feature>
<feature type="binding site" evidence="13">
    <location>
        <position position="61"/>
    </location>
    <ligand>
        <name>(R)-pantoate</name>
        <dbReference type="ChEBI" id="CHEBI:15980"/>
    </ligand>
</feature>
<reference evidence="14" key="1">
    <citation type="journal article" date="2020" name="mSystems">
        <title>Genome- and Community-Level Interaction Insights into Carbon Utilization and Element Cycling Functions of Hydrothermarchaeota in Hydrothermal Sediment.</title>
        <authorList>
            <person name="Zhou Z."/>
            <person name="Liu Y."/>
            <person name="Xu W."/>
            <person name="Pan J."/>
            <person name="Luo Z.H."/>
            <person name="Li M."/>
        </authorList>
    </citation>
    <scope>NUCLEOTIDE SEQUENCE [LARGE SCALE GENOMIC DNA]</scope>
    <source>
        <strain evidence="14">HyVt-102</strain>
    </source>
</reference>
<keyword evidence="8 13" id="KW-0566">Pantothenate biosynthesis</keyword>
<evidence type="ECO:0000313" key="14">
    <source>
        <dbReference type="EMBL" id="HDI83398.1"/>
    </source>
</evidence>
<evidence type="ECO:0000256" key="3">
    <source>
        <dbReference type="ARBA" id="ARBA00009256"/>
    </source>
</evidence>
<feature type="binding site" evidence="13">
    <location>
        <begin position="30"/>
        <end position="37"/>
    </location>
    <ligand>
        <name>ATP</name>
        <dbReference type="ChEBI" id="CHEBI:30616"/>
    </ligand>
</feature>
<evidence type="ECO:0000256" key="8">
    <source>
        <dbReference type="ARBA" id="ARBA00022655"/>
    </source>
</evidence>
<dbReference type="AlphaFoldDB" id="A0A7C0VE07"/>
<dbReference type="InterPro" id="IPR003721">
    <property type="entry name" value="Pantoate_ligase"/>
</dbReference>
<feature type="binding site" evidence="13">
    <location>
        <begin position="147"/>
        <end position="150"/>
    </location>
    <ligand>
        <name>ATP</name>
        <dbReference type="ChEBI" id="CHEBI:30616"/>
    </ligand>
</feature>
<dbReference type="InterPro" id="IPR042176">
    <property type="entry name" value="Pantoate_ligase_C"/>
</dbReference>
<evidence type="ECO:0000256" key="10">
    <source>
        <dbReference type="ARBA" id="ARBA00022840"/>
    </source>
</evidence>
<dbReference type="Gene3D" id="3.30.1300.10">
    <property type="entry name" value="Pantoate-beta-alanine ligase, C-terminal domain"/>
    <property type="match status" value="1"/>
</dbReference>
<dbReference type="FunFam" id="3.30.1300.10:FF:000001">
    <property type="entry name" value="Pantothenate synthetase"/>
    <property type="match status" value="1"/>
</dbReference>
<organism evidence="14">
    <name type="scientific">candidate division WOR-3 bacterium</name>
    <dbReference type="NCBI Taxonomy" id="2052148"/>
    <lineage>
        <taxon>Bacteria</taxon>
        <taxon>Bacteria division WOR-3</taxon>
    </lineage>
</organism>
<evidence type="ECO:0000256" key="13">
    <source>
        <dbReference type="HAMAP-Rule" id="MF_00158"/>
    </source>
</evidence>
<feature type="binding site" evidence="13">
    <location>
        <position position="176"/>
    </location>
    <ligand>
        <name>ATP</name>
        <dbReference type="ChEBI" id="CHEBI:30616"/>
    </ligand>
</feature>
<dbReference type="PANTHER" id="PTHR21299">
    <property type="entry name" value="CYTIDYLATE KINASE/PANTOATE-BETA-ALANINE LIGASE"/>
    <property type="match status" value="1"/>
</dbReference>
<proteinExistence type="inferred from homology"/>
<dbReference type="InterPro" id="IPR014729">
    <property type="entry name" value="Rossmann-like_a/b/a_fold"/>
</dbReference>
<dbReference type="SUPFAM" id="SSF52374">
    <property type="entry name" value="Nucleotidylyl transferase"/>
    <property type="match status" value="1"/>
</dbReference>
<name>A0A7C0VE07_UNCW3</name>
<dbReference type="GO" id="GO:0015940">
    <property type="term" value="P:pantothenate biosynthetic process"/>
    <property type="evidence" value="ECO:0007669"/>
    <property type="project" value="UniProtKB-UniRule"/>
</dbReference>
<dbReference type="HAMAP" id="MF_00158">
    <property type="entry name" value="PanC"/>
    <property type="match status" value="1"/>
</dbReference>
<evidence type="ECO:0000256" key="6">
    <source>
        <dbReference type="ARBA" id="ARBA00022490"/>
    </source>
</evidence>
<dbReference type="GO" id="GO:0005829">
    <property type="term" value="C:cytosol"/>
    <property type="evidence" value="ECO:0007669"/>
    <property type="project" value="TreeGrafter"/>
</dbReference>
<comment type="catalytic activity">
    <reaction evidence="11 13">
        <text>(R)-pantoate + beta-alanine + ATP = (R)-pantothenate + AMP + diphosphate + H(+)</text>
        <dbReference type="Rhea" id="RHEA:10912"/>
        <dbReference type="ChEBI" id="CHEBI:15378"/>
        <dbReference type="ChEBI" id="CHEBI:15980"/>
        <dbReference type="ChEBI" id="CHEBI:29032"/>
        <dbReference type="ChEBI" id="CHEBI:30616"/>
        <dbReference type="ChEBI" id="CHEBI:33019"/>
        <dbReference type="ChEBI" id="CHEBI:57966"/>
        <dbReference type="ChEBI" id="CHEBI:456215"/>
        <dbReference type="EC" id="6.3.2.1"/>
    </reaction>
</comment>
<keyword evidence="10 13" id="KW-0067">ATP-binding</keyword>
<comment type="similarity">
    <text evidence="3 13">Belongs to the pantothenate synthetase family.</text>
</comment>
<feature type="binding site" evidence="13">
    <location>
        <position position="153"/>
    </location>
    <ligand>
        <name>(R)-pantoate</name>
        <dbReference type="ChEBI" id="CHEBI:15980"/>
    </ligand>
</feature>
<comment type="caution">
    <text evidence="14">The sequence shown here is derived from an EMBL/GenBank/DDBJ whole genome shotgun (WGS) entry which is preliminary data.</text>
</comment>
<feature type="binding site" evidence="13">
    <location>
        <begin position="184"/>
        <end position="187"/>
    </location>
    <ligand>
        <name>ATP</name>
        <dbReference type="ChEBI" id="CHEBI:30616"/>
    </ligand>
</feature>
<dbReference type="EC" id="6.3.2.1" evidence="4 13"/>
<evidence type="ECO:0000256" key="5">
    <source>
        <dbReference type="ARBA" id="ARBA00014155"/>
    </source>
</evidence>
<evidence type="ECO:0000256" key="2">
    <source>
        <dbReference type="ARBA" id="ARBA00004990"/>
    </source>
</evidence>
<feature type="binding site" evidence="13">
    <location>
        <position position="61"/>
    </location>
    <ligand>
        <name>beta-alanine</name>
        <dbReference type="ChEBI" id="CHEBI:57966"/>
    </ligand>
</feature>
<comment type="miscellaneous">
    <text evidence="13">The reaction proceeds by a bi uni uni bi ping pong mechanism.</text>
</comment>